<accession>A0A0D7ER31</accession>
<dbReference type="PATRIC" id="fig|1076.23.peg.2374"/>
<evidence type="ECO:0000256" key="1">
    <source>
        <dbReference type="ARBA" id="ARBA00010552"/>
    </source>
</evidence>
<dbReference type="AlphaFoldDB" id="A0A0D7ER31"/>
<protein>
    <submittedName>
        <fullName evidence="2">Uncharacterized protein</fullName>
    </submittedName>
</protein>
<dbReference type="Pfam" id="PF01042">
    <property type="entry name" value="Ribonuc_L-PSP"/>
    <property type="match status" value="1"/>
</dbReference>
<sequence>MNEAGSFQIRHLNPDGLAKPPGYSQIIEIANARLIFIAGQTATNAYGDTVGKDDFSIQAAQVFGNLETALRAVGCDARHLVKLTVFVRNMDDLSAYREARNRFFATVTPPAAPAITLVEVARLYGSDFMLEIEAIAAA</sequence>
<dbReference type="SUPFAM" id="SSF55298">
    <property type="entry name" value="YjgF-like"/>
    <property type="match status" value="1"/>
</dbReference>
<dbReference type="InterPro" id="IPR035959">
    <property type="entry name" value="RutC-like_sf"/>
</dbReference>
<dbReference type="Gene3D" id="3.30.1330.40">
    <property type="entry name" value="RutC-like"/>
    <property type="match status" value="1"/>
</dbReference>
<dbReference type="Proteomes" id="UP000032515">
    <property type="component" value="Unassembled WGS sequence"/>
</dbReference>
<dbReference type="GO" id="GO:0019239">
    <property type="term" value="F:deaminase activity"/>
    <property type="evidence" value="ECO:0007669"/>
    <property type="project" value="TreeGrafter"/>
</dbReference>
<proteinExistence type="inferred from homology"/>
<dbReference type="PANTHER" id="PTHR11803">
    <property type="entry name" value="2-IMINOBUTANOATE/2-IMINOPROPANOATE DEAMINASE RIDA"/>
    <property type="match status" value="1"/>
</dbReference>
<gene>
    <name evidence="2" type="ORF">OO17_11615</name>
</gene>
<comment type="caution">
    <text evidence="2">The sequence shown here is derived from an EMBL/GenBank/DDBJ whole genome shotgun (WGS) entry which is preliminary data.</text>
</comment>
<comment type="similarity">
    <text evidence="1">Belongs to the RutC family.</text>
</comment>
<dbReference type="PANTHER" id="PTHR11803:SF58">
    <property type="entry name" value="PROTEIN HMF1-RELATED"/>
    <property type="match status" value="1"/>
</dbReference>
<evidence type="ECO:0000313" key="2">
    <source>
        <dbReference type="EMBL" id="KIZ43233.1"/>
    </source>
</evidence>
<dbReference type="RefSeq" id="WP_044410434.1">
    <property type="nucleotide sequence ID" value="NZ_JXXE01000230.1"/>
</dbReference>
<evidence type="ECO:0000313" key="3">
    <source>
        <dbReference type="Proteomes" id="UP000032515"/>
    </source>
</evidence>
<dbReference type="OrthoDB" id="9808943at2"/>
<dbReference type="InterPro" id="IPR006175">
    <property type="entry name" value="YjgF/YER057c/UK114"/>
</dbReference>
<dbReference type="EMBL" id="JXXE01000230">
    <property type="protein sequence ID" value="KIZ43233.1"/>
    <property type="molecule type" value="Genomic_DNA"/>
</dbReference>
<dbReference type="GO" id="GO:0005829">
    <property type="term" value="C:cytosol"/>
    <property type="evidence" value="ECO:0007669"/>
    <property type="project" value="TreeGrafter"/>
</dbReference>
<organism evidence="2 3">
    <name type="scientific">Rhodopseudomonas palustris</name>
    <dbReference type="NCBI Taxonomy" id="1076"/>
    <lineage>
        <taxon>Bacteria</taxon>
        <taxon>Pseudomonadati</taxon>
        <taxon>Pseudomonadota</taxon>
        <taxon>Alphaproteobacteria</taxon>
        <taxon>Hyphomicrobiales</taxon>
        <taxon>Nitrobacteraceae</taxon>
        <taxon>Rhodopseudomonas</taxon>
    </lineage>
</organism>
<reference evidence="2 3" key="1">
    <citation type="submission" date="2014-11" db="EMBL/GenBank/DDBJ databases">
        <title>Genomics and ecophysiology of heterotrophic nitrogen fixing bacteria isolated from estuarine surface water.</title>
        <authorList>
            <person name="Bentzon-Tilia M."/>
            <person name="Severin I."/>
            <person name="Hansen L.H."/>
            <person name="Riemann L."/>
        </authorList>
    </citation>
    <scope>NUCLEOTIDE SEQUENCE [LARGE SCALE GENOMIC DNA]</scope>
    <source>
        <strain evidence="2 3">BAL398</strain>
    </source>
</reference>
<name>A0A0D7ER31_RHOPL</name>
<dbReference type="CDD" id="cd00448">
    <property type="entry name" value="YjgF_YER057c_UK114_family"/>
    <property type="match status" value="1"/>
</dbReference>